<evidence type="ECO:0000313" key="2">
    <source>
        <dbReference type="Proteomes" id="UP001500190"/>
    </source>
</evidence>
<dbReference type="Proteomes" id="UP001500190">
    <property type="component" value="Unassembled WGS sequence"/>
</dbReference>
<protein>
    <recommendedName>
        <fullName evidence="3">PhoU domain-containing protein</fullName>
    </recommendedName>
</protein>
<name>A0ABP4PPA4_9ACTN</name>
<sequence>MVYLDNPAGRIQFRLEKVRALPGNTKPVEAWAEVFSISPIEVRHVVREGVRLMDQAAEARRKIEALADQDPHVVLRNFHEVETTVARFAHITAIGTIEDFLNSLSPSGLHAAELCSSILHRRSPEPFVAVEQRQRLIENVDALIAEVNAADDLDREVRGFVVEHLARIRDAIRNSPYNGTEPIRREVDEFLGTLVSKRTFWQRLTEDKVLAVVTLLAIVDSILSIGASTLQLMAREESKVIVNVYNTATGCNVPEPKEPGLRVVPVHGGGDVQEAEIVGDDARPAGG</sequence>
<dbReference type="RefSeq" id="WP_344192705.1">
    <property type="nucleotide sequence ID" value="NZ_BAAAND010000006.1"/>
</dbReference>
<organism evidence="1 2">
    <name type="scientific">Kribbella karoonensis</name>
    <dbReference type="NCBI Taxonomy" id="324851"/>
    <lineage>
        <taxon>Bacteria</taxon>
        <taxon>Bacillati</taxon>
        <taxon>Actinomycetota</taxon>
        <taxon>Actinomycetes</taxon>
        <taxon>Propionibacteriales</taxon>
        <taxon>Kribbellaceae</taxon>
        <taxon>Kribbella</taxon>
    </lineage>
</organism>
<evidence type="ECO:0000313" key="1">
    <source>
        <dbReference type="EMBL" id="GAA1587127.1"/>
    </source>
</evidence>
<gene>
    <name evidence="1" type="ORF">GCM10009742_36580</name>
</gene>
<proteinExistence type="predicted"/>
<accession>A0ABP4PPA4</accession>
<dbReference type="EMBL" id="BAAAND010000006">
    <property type="protein sequence ID" value="GAA1587127.1"/>
    <property type="molecule type" value="Genomic_DNA"/>
</dbReference>
<reference evidence="2" key="1">
    <citation type="journal article" date="2019" name="Int. J. Syst. Evol. Microbiol.">
        <title>The Global Catalogue of Microorganisms (GCM) 10K type strain sequencing project: providing services to taxonomists for standard genome sequencing and annotation.</title>
        <authorList>
            <consortium name="The Broad Institute Genomics Platform"/>
            <consortium name="The Broad Institute Genome Sequencing Center for Infectious Disease"/>
            <person name="Wu L."/>
            <person name="Ma J."/>
        </authorList>
    </citation>
    <scope>NUCLEOTIDE SEQUENCE [LARGE SCALE GENOMIC DNA]</scope>
    <source>
        <strain evidence="2">JCM 14304</strain>
    </source>
</reference>
<evidence type="ECO:0008006" key="3">
    <source>
        <dbReference type="Google" id="ProtNLM"/>
    </source>
</evidence>
<comment type="caution">
    <text evidence="1">The sequence shown here is derived from an EMBL/GenBank/DDBJ whole genome shotgun (WGS) entry which is preliminary data.</text>
</comment>
<keyword evidence="2" id="KW-1185">Reference proteome</keyword>